<dbReference type="GeneID" id="97178010"/>
<dbReference type="AlphaFoldDB" id="A0A2H9YPZ9"/>
<dbReference type="PANTHER" id="PTHR43245:SF58">
    <property type="entry name" value="BLL5923 PROTEIN"/>
    <property type="match status" value="1"/>
</dbReference>
<dbReference type="EMBL" id="PHRG01000006">
    <property type="protein sequence ID" value="PJO74723.1"/>
    <property type="molecule type" value="Genomic_DNA"/>
</dbReference>
<protein>
    <submittedName>
        <fullName evidence="2">NAD-dependent epimerase</fullName>
    </submittedName>
</protein>
<dbReference type="InterPro" id="IPR001509">
    <property type="entry name" value="Epimerase_deHydtase"/>
</dbReference>
<sequence length="312" mass="34595">MNILITGATGFVGTSLTERVNSVYDKIALVRTQNHVLSENIQQLVAANIFAVDLPENIDVIIHLAGRAHILNEQTTDPLSEFRKVNVDGTLQLARQALEKKVKRFIFMSSIGVNGSVTLQQPFTEDAIPQPHADYAVSKLEAEHELKKLFAGSDTELVIIRPPLVYAAHAPGNFARLLKLVASNLPLPFAGTNNKRSFVALENLVDFIQTCIEHPNAANQTFLVADQTPISTRELVQYLKQGMEKPVRFIYIPQSLMKLGAVCIGKSKLYEQLFESLEVDTTKAQKLLGWTAPLSTQQAMLQAGQNYLKMKE</sequence>
<dbReference type="SUPFAM" id="SSF51735">
    <property type="entry name" value="NAD(P)-binding Rossmann-fold domains"/>
    <property type="match status" value="1"/>
</dbReference>
<reference evidence="2 3" key="1">
    <citation type="submission" date="2017-11" db="EMBL/GenBank/DDBJ databases">
        <title>Revising the taxonomy of the Acinetobacter lwoffii group: the description of Acinetobacter pseudolwoffii sp. nov. and emended description of Acinetobacter lwoffii.</title>
        <authorList>
            <person name="Nemec A."/>
            <person name="Radolfova-Krizova L."/>
        </authorList>
    </citation>
    <scope>NUCLEOTIDE SEQUENCE [LARGE SCALE GENOMIC DNA]</scope>
    <source>
        <strain evidence="2 3">ANC 5044</strain>
    </source>
</reference>
<dbReference type="PANTHER" id="PTHR43245">
    <property type="entry name" value="BIFUNCTIONAL POLYMYXIN RESISTANCE PROTEIN ARNA"/>
    <property type="match status" value="1"/>
</dbReference>
<evidence type="ECO:0000313" key="2">
    <source>
        <dbReference type="EMBL" id="PJO74723.1"/>
    </source>
</evidence>
<organism evidence="2 3">
    <name type="scientific">Acinetobacter pseudolwoffii</name>
    <dbReference type="NCBI Taxonomy" id="2053287"/>
    <lineage>
        <taxon>Bacteria</taxon>
        <taxon>Pseudomonadati</taxon>
        <taxon>Pseudomonadota</taxon>
        <taxon>Gammaproteobacteria</taxon>
        <taxon>Moraxellales</taxon>
        <taxon>Moraxellaceae</taxon>
        <taxon>Acinetobacter</taxon>
    </lineage>
</organism>
<comment type="caution">
    <text evidence="2">The sequence shown here is derived from an EMBL/GenBank/DDBJ whole genome shotgun (WGS) entry which is preliminary data.</text>
</comment>
<dbReference type="InterPro" id="IPR050177">
    <property type="entry name" value="Lipid_A_modif_metabolic_enz"/>
</dbReference>
<gene>
    <name evidence="2" type="ORF">CWI32_11675</name>
</gene>
<dbReference type="RefSeq" id="WP_100535355.1">
    <property type="nucleotide sequence ID" value="NZ_CBDBYO010000027.1"/>
</dbReference>
<name>A0A2H9YPZ9_9GAMM</name>
<evidence type="ECO:0000313" key="3">
    <source>
        <dbReference type="Proteomes" id="UP000243446"/>
    </source>
</evidence>
<feature type="domain" description="NAD-dependent epimerase/dehydratase" evidence="1">
    <location>
        <begin position="3"/>
        <end position="222"/>
    </location>
</feature>
<proteinExistence type="predicted"/>
<dbReference type="InterPro" id="IPR036291">
    <property type="entry name" value="NAD(P)-bd_dom_sf"/>
</dbReference>
<dbReference type="Pfam" id="PF01370">
    <property type="entry name" value="Epimerase"/>
    <property type="match status" value="1"/>
</dbReference>
<dbReference type="Gene3D" id="3.40.50.720">
    <property type="entry name" value="NAD(P)-binding Rossmann-like Domain"/>
    <property type="match status" value="1"/>
</dbReference>
<accession>A0A2H9YPZ9</accession>
<evidence type="ECO:0000259" key="1">
    <source>
        <dbReference type="Pfam" id="PF01370"/>
    </source>
</evidence>
<dbReference type="Proteomes" id="UP000243446">
    <property type="component" value="Unassembled WGS sequence"/>
</dbReference>